<gene>
    <name evidence="5 8" type="primary">truB</name>
    <name evidence="8" type="ORF">HPE63_12610</name>
</gene>
<comment type="similarity">
    <text evidence="2 5">Belongs to the pseudouridine synthase TruB family. Type 1 subfamily.</text>
</comment>
<evidence type="ECO:0000256" key="1">
    <source>
        <dbReference type="ARBA" id="ARBA00000385"/>
    </source>
</evidence>
<dbReference type="GO" id="GO:0160148">
    <property type="term" value="F:tRNA pseudouridine(55) synthase activity"/>
    <property type="evidence" value="ECO:0007669"/>
    <property type="project" value="UniProtKB-EC"/>
</dbReference>
<feature type="domain" description="Pseudouridine synthase II N-terminal" evidence="6">
    <location>
        <begin position="39"/>
        <end position="187"/>
    </location>
</feature>
<dbReference type="Gene3D" id="3.30.2350.10">
    <property type="entry name" value="Pseudouridine synthase"/>
    <property type="match status" value="1"/>
</dbReference>
<proteinExistence type="inferred from homology"/>
<sequence length="238" mass="26521">MKSLSKEDFLEGQLLLIDKPLGWSSFQAVNKLKWAIRKKFHLKKIKIGHAGTLDPLATGLLLICTGKFTKKINDLQGQAKEYTGTITLGATTPSYDLETAVDETFSIAHISDALILKTTIDFIGDIEQTPPVFSALKKDGKRLYEYAREGKEVEIRKRQVTISEFEITKFNLPEIDFRVVCSKGTYIRSLAHDFGKALHSGGHLSALRRTKIGDYNVNKAMDPNVFAQMLLESGNISG</sequence>
<evidence type="ECO:0000313" key="8">
    <source>
        <dbReference type="EMBL" id="MBD0851514.1"/>
    </source>
</evidence>
<dbReference type="RefSeq" id="WP_188314623.1">
    <property type="nucleotide sequence ID" value="NZ_JABTCG010000004.1"/>
</dbReference>
<evidence type="ECO:0000256" key="5">
    <source>
        <dbReference type="HAMAP-Rule" id="MF_01080"/>
    </source>
</evidence>
<dbReference type="Proteomes" id="UP000598350">
    <property type="component" value="Unassembled WGS sequence"/>
</dbReference>
<evidence type="ECO:0000259" key="7">
    <source>
        <dbReference type="Pfam" id="PF16198"/>
    </source>
</evidence>
<dbReference type="HAMAP" id="MF_01080">
    <property type="entry name" value="TruB_bact"/>
    <property type="match status" value="1"/>
</dbReference>
<accession>A0ABR7VCX1</accession>
<organism evidence="8 9">
    <name type="scientific">Maribacter arenosus</name>
    <dbReference type="NCBI Taxonomy" id="1854708"/>
    <lineage>
        <taxon>Bacteria</taxon>
        <taxon>Pseudomonadati</taxon>
        <taxon>Bacteroidota</taxon>
        <taxon>Flavobacteriia</taxon>
        <taxon>Flavobacteriales</taxon>
        <taxon>Flavobacteriaceae</taxon>
        <taxon>Maribacter</taxon>
    </lineage>
</organism>
<dbReference type="InterPro" id="IPR032819">
    <property type="entry name" value="TruB_C"/>
</dbReference>
<dbReference type="Pfam" id="PF16198">
    <property type="entry name" value="TruB_C_2"/>
    <property type="match status" value="1"/>
</dbReference>
<comment type="caution">
    <text evidence="8">The sequence shown here is derived from an EMBL/GenBank/DDBJ whole genome shotgun (WGS) entry which is preliminary data.</text>
</comment>
<dbReference type="EC" id="5.4.99.25" evidence="5"/>
<dbReference type="InterPro" id="IPR020103">
    <property type="entry name" value="PsdUridine_synth_cat_dom_sf"/>
</dbReference>
<keyword evidence="9" id="KW-1185">Reference proteome</keyword>
<dbReference type="Pfam" id="PF01509">
    <property type="entry name" value="TruB_N"/>
    <property type="match status" value="1"/>
</dbReference>
<evidence type="ECO:0000256" key="3">
    <source>
        <dbReference type="ARBA" id="ARBA00022694"/>
    </source>
</evidence>
<feature type="domain" description="tRNA pseudouridylate synthase B C-terminal" evidence="7">
    <location>
        <begin position="188"/>
        <end position="222"/>
    </location>
</feature>
<protein>
    <recommendedName>
        <fullName evidence="5">tRNA pseudouridine synthase B</fullName>
        <ecNumber evidence="5">5.4.99.25</ecNumber>
    </recommendedName>
    <alternativeName>
        <fullName evidence="5">tRNA pseudouridine(55) synthase</fullName>
        <shortName evidence="5">Psi55 synthase</shortName>
    </alternativeName>
    <alternativeName>
        <fullName evidence="5">tRNA pseudouridylate synthase</fullName>
    </alternativeName>
    <alternativeName>
        <fullName evidence="5">tRNA-uridine isomerase</fullName>
    </alternativeName>
</protein>
<dbReference type="NCBIfam" id="TIGR00431">
    <property type="entry name" value="TruB"/>
    <property type="match status" value="1"/>
</dbReference>
<feature type="active site" description="Nucleophile" evidence="5">
    <location>
        <position position="54"/>
    </location>
</feature>
<dbReference type="InterPro" id="IPR014780">
    <property type="entry name" value="tRNA_psdUridine_synth_TruB"/>
</dbReference>
<dbReference type="InterPro" id="IPR002501">
    <property type="entry name" value="PsdUridine_synth_N"/>
</dbReference>
<keyword evidence="4 5" id="KW-0413">Isomerase</keyword>
<reference evidence="8 9" key="1">
    <citation type="submission" date="2020-05" db="EMBL/GenBank/DDBJ databases">
        <title>The draft genome sequence of Maribacter arenosus CAU 1321.</title>
        <authorList>
            <person name="Mu L."/>
        </authorList>
    </citation>
    <scope>NUCLEOTIDE SEQUENCE [LARGE SCALE GENOMIC DNA]</scope>
    <source>
        <strain evidence="8 9">CAU 1321</strain>
    </source>
</reference>
<dbReference type="PANTHER" id="PTHR13767">
    <property type="entry name" value="TRNA-PSEUDOURIDINE SYNTHASE"/>
    <property type="match status" value="1"/>
</dbReference>
<dbReference type="EMBL" id="JABTCG010000004">
    <property type="protein sequence ID" value="MBD0851514.1"/>
    <property type="molecule type" value="Genomic_DNA"/>
</dbReference>
<comment type="catalytic activity">
    <reaction evidence="1 5">
        <text>uridine(55) in tRNA = pseudouridine(55) in tRNA</text>
        <dbReference type="Rhea" id="RHEA:42532"/>
        <dbReference type="Rhea" id="RHEA-COMP:10101"/>
        <dbReference type="Rhea" id="RHEA-COMP:10102"/>
        <dbReference type="ChEBI" id="CHEBI:65314"/>
        <dbReference type="ChEBI" id="CHEBI:65315"/>
        <dbReference type="EC" id="5.4.99.25"/>
    </reaction>
</comment>
<evidence type="ECO:0000259" key="6">
    <source>
        <dbReference type="Pfam" id="PF01509"/>
    </source>
</evidence>
<evidence type="ECO:0000256" key="4">
    <source>
        <dbReference type="ARBA" id="ARBA00023235"/>
    </source>
</evidence>
<keyword evidence="3 5" id="KW-0819">tRNA processing</keyword>
<dbReference type="CDD" id="cd02573">
    <property type="entry name" value="PseudoU_synth_EcTruB"/>
    <property type="match status" value="1"/>
</dbReference>
<evidence type="ECO:0000256" key="2">
    <source>
        <dbReference type="ARBA" id="ARBA00005642"/>
    </source>
</evidence>
<dbReference type="SUPFAM" id="SSF55120">
    <property type="entry name" value="Pseudouridine synthase"/>
    <property type="match status" value="1"/>
</dbReference>
<dbReference type="PANTHER" id="PTHR13767:SF2">
    <property type="entry name" value="PSEUDOURIDYLATE SYNTHASE TRUB1"/>
    <property type="match status" value="1"/>
</dbReference>
<comment type="function">
    <text evidence="5">Responsible for synthesis of pseudouridine from uracil-55 in the psi GC loop of transfer RNAs.</text>
</comment>
<name>A0ABR7VCX1_9FLAO</name>
<evidence type="ECO:0000313" key="9">
    <source>
        <dbReference type="Proteomes" id="UP000598350"/>
    </source>
</evidence>